<organism evidence="1">
    <name type="scientific">OCS116 cluster bacterium</name>
    <dbReference type="NCBI Taxonomy" id="2030921"/>
    <lineage>
        <taxon>Bacteria</taxon>
        <taxon>Pseudomonadati</taxon>
        <taxon>Pseudomonadota</taxon>
        <taxon>Alphaproteobacteria</taxon>
        <taxon>OCS116 cluster</taxon>
    </lineage>
</organism>
<reference key="1">
    <citation type="submission" date="2017-08" db="EMBL/GenBank/DDBJ databases">
        <title>A dynamic microbial community with high functional redundancy inhabits the cold, oxic subseafloor aquifer.</title>
        <authorList>
            <person name="Tully B.J."/>
            <person name="Wheat C.G."/>
            <person name="Glazer B.T."/>
            <person name="Huber J.A."/>
        </authorList>
    </citation>
    <scope>NUCLEOTIDE SEQUENCE [LARGE SCALE GENOMIC DNA]</scope>
</reference>
<sequence length="147" mass="16864">MMHRLYKHLNIAFNLKKIAIIIGLSWLFITPASADLKICNYVSSNVNVAIGYKVKSGWTTEGWWLIKPDQCESILEGDLFARFYYVYAIEEGTGGYWDGEAVMCTKNEKFTINGIADCELRGYRRTGFTEVDTGDWTNWELKLTPDK</sequence>
<gene>
    <name evidence="1" type="ORF">COB13_16670</name>
</gene>
<evidence type="ECO:0008006" key="2">
    <source>
        <dbReference type="Google" id="ProtNLM"/>
    </source>
</evidence>
<evidence type="ECO:0000313" key="1">
    <source>
        <dbReference type="EMBL" id="PCI96980.1"/>
    </source>
</evidence>
<dbReference type="AlphaFoldDB" id="A0A2A4YQU1"/>
<protein>
    <recommendedName>
        <fullName evidence="2">DUF1036 domain-containing protein</fullName>
    </recommendedName>
</protein>
<reference evidence="1" key="2">
    <citation type="journal article" date="2018" name="ISME J.">
        <title>A dynamic microbial community with high functional redundancy inhabits the cold, oxic subseafloor aquifer.</title>
        <authorList>
            <person name="Tully B.J."/>
            <person name="Wheat C.G."/>
            <person name="Glazer B.T."/>
            <person name="Huber J.A."/>
        </authorList>
    </citation>
    <scope>NUCLEOTIDE SEQUENCE</scope>
    <source>
        <strain evidence="1">NORP83</strain>
    </source>
</reference>
<proteinExistence type="predicted"/>
<accession>A0A2A4YQU1</accession>
<dbReference type="Pfam" id="PF06282">
    <property type="entry name" value="DUF1036"/>
    <property type="match status" value="1"/>
</dbReference>
<name>A0A2A4YQU1_9PROT</name>
<dbReference type="EMBL" id="NVUS01000035">
    <property type="protein sequence ID" value="PCI96980.1"/>
    <property type="molecule type" value="Genomic_DNA"/>
</dbReference>
<dbReference type="InterPro" id="IPR009380">
    <property type="entry name" value="DUF1036"/>
</dbReference>
<comment type="caution">
    <text evidence="1">The sequence shown here is derived from an EMBL/GenBank/DDBJ whole genome shotgun (WGS) entry which is preliminary data.</text>
</comment>